<evidence type="ECO:0000313" key="3">
    <source>
        <dbReference type="Proteomes" id="UP000477722"/>
    </source>
</evidence>
<reference evidence="2 3" key="1">
    <citation type="submission" date="2020-02" db="EMBL/GenBank/DDBJ databases">
        <title>Whole-genome analyses of novel actinobacteria.</title>
        <authorList>
            <person name="Sahin N."/>
            <person name="Tatar D."/>
        </authorList>
    </citation>
    <scope>NUCLEOTIDE SEQUENCE [LARGE SCALE GENOMIC DNA]</scope>
    <source>
        <strain evidence="2 3">SB3404</strain>
    </source>
</reference>
<dbReference type="EMBL" id="JAAKZZ010000049">
    <property type="protein sequence ID" value="NGO68221.1"/>
    <property type="molecule type" value="Genomic_DNA"/>
</dbReference>
<dbReference type="AlphaFoldDB" id="A0A6G4WUS9"/>
<comment type="caution">
    <text evidence="2">The sequence shown here is derived from an EMBL/GenBank/DDBJ whole genome shotgun (WGS) entry which is preliminary data.</text>
</comment>
<name>A0A6G4WUS9_9ACTN</name>
<keyword evidence="1" id="KW-0812">Transmembrane</keyword>
<keyword evidence="3" id="KW-1185">Reference proteome</keyword>
<dbReference type="RefSeq" id="WP_165297875.1">
    <property type="nucleotide sequence ID" value="NZ_JAAKZZ010000049.1"/>
</dbReference>
<protein>
    <recommendedName>
        <fullName evidence="4">Holin</fullName>
    </recommendedName>
</protein>
<dbReference type="Proteomes" id="UP000477722">
    <property type="component" value="Unassembled WGS sequence"/>
</dbReference>
<gene>
    <name evidence="2" type="ORF">G5C65_07610</name>
</gene>
<evidence type="ECO:0000256" key="1">
    <source>
        <dbReference type="SAM" id="Phobius"/>
    </source>
</evidence>
<keyword evidence="1" id="KW-1133">Transmembrane helix</keyword>
<evidence type="ECO:0000313" key="2">
    <source>
        <dbReference type="EMBL" id="NGO68221.1"/>
    </source>
</evidence>
<sequence length="79" mass="8208">MSDATRRTIRTAVAWVLSLAAALPAIVDASGIPASLPWVAGALAVAAAVTRVMALPAVDALLPRWLRKEPPPDDAEARP</sequence>
<evidence type="ECO:0008006" key="4">
    <source>
        <dbReference type="Google" id="ProtNLM"/>
    </source>
</evidence>
<accession>A0A6G4WUS9</accession>
<organism evidence="2 3">
    <name type="scientific">Streptomyces boncukensis</name>
    <dbReference type="NCBI Taxonomy" id="2711219"/>
    <lineage>
        <taxon>Bacteria</taxon>
        <taxon>Bacillati</taxon>
        <taxon>Actinomycetota</taxon>
        <taxon>Actinomycetes</taxon>
        <taxon>Kitasatosporales</taxon>
        <taxon>Streptomycetaceae</taxon>
        <taxon>Streptomyces</taxon>
    </lineage>
</organism>
<proteinExistence type="predicted"/>
<keyword evidence="1" id="KW-0472">Membrane</keyword>
<feature type="transmembrane region" description="Helical" evidence="1">
    <location>
        <begin position="39"/>
        <end position="62"/>
    </location>
</feature>